<dbReference type="AlphaFoldDB" id="A0A8S1BJH6"/>
<reference evidence="10 11" key="1">
    <citation type="submission" date="2020-04" db="EMBL/GenBank/DDBJ databases">
        <authorList>
            <person name="Wallbank WR R."/>
            <person name="Pardo Diaz C."/>
            <person name="Kozak K."/>
            <person name="Martin S."/>
            <person name="Jiggins C."/>
            <person name="Moest M."/>
            <person name="Warren A I."/>
            <person name="Byers J.R.P. K."/>
            <person name="Montejo-Kovacevich G."/>
            <person name="Yen C E."/>
        </authorList>
    </citation>
    <scope>NUCLEOTIDE SEQUENCE [LARGE SCALE GENOMIC DNA]</scope>
</reference>
<organism evidence="8 11">
    <name type="scientific">Arctia plantaginis</name>
    <name type="common">Wood tiger moth</name>
    <name type="synonym">Phalaena plantaginis</name>
    <dbReference type="NCBI Taxonomy" id="874455"/>
    <lineage>
        <taxon>Eukaryota</taxon>
        <taxon>Metazoa</taxon>
        <taxon>Ecdysozoa</taxon>
        <taxon>Arthropoda</taxon>
        <taxon>Hexapoda</taxon>
        <taxon>Insecta</taxon>
        <taxon>Pterygota</taxon>
        <taxon>Neoptera</taxon>
        <taxon>Endopterygota</taxon>
        <taxon>Lepidoptera</taxon>
        <taxon>Glossata</taxon>
        <taxon>Ditrysia</taxon>
        <taxon>Noctuoidea</taxon>
        <taxon>Erebidae</taxon>
        <taxon>Arctiinae</taxon>
        <taxon>Arctia</taxon>
    </lineage>
</organism>
<dbReference type="FunFam" id="1.20.58.200:FF:000001">
    <property type="entry name" value="Translin-associated factor X"/>
    <property type="match status" value="1"/>
</dbReference>
<keyword evidence="4" id="KW-0963">Cytoplasm</keyword>
<dbReference type="Pfam" id="PF01997">
    <property type="entry name" value="Translin"/>
    <property type="match status" value="1"/>
</dbReference>
<keyword evidence="6" id="KW-0460">Magnesium</keyword>
<keyword evidence="6" id="KW-0479">Metal-binding</keyword>
<dbReference type="PANTHER" id="PTHR10741">
    <property type="entry name" value="TRANSLIN AND TRANSLIN ASSOCIATED PROTEIN X"/>
    <property type="match status" value="1"/>
</dbReference>
<comment type="similarity">
    <text evidence="3">Belongs to the translin family.</text>
</comment>
<evidence type="ECO:0000256" key="1">
    <source>
        <dbReference type="ARBA" id="ARBA00004123"/>
    </source>
</evidence>
<dbReference type="GO" id="GO:0043565">
    <property type="term" value="F:sequence-specific DNA binding"/>
    <property type="evidence" value="ECO:0007669"/>
    <property type="project" value="InterPro"/>
</dbReference>
<evidence type="ECO:0000313" key="9">
    <source>
        <dbReference type="EMBL" id="CAB3260196.1"/>
    </source>
</evidence>
<evidence type="ECO:0000313" key="10">
    <source>
        <dbReference type="Proteomes" id="UP000494106"/>
    </source>
</evidence>
<accession>A0A8S1BJH6</accession>
<protein>
    <recommendedName>
        <fullName evidence="12">Translin-associated protein X</fullName>
    </recommendedName>
</protein>
<dbReference type="InterPro" id="IPR016069">
    <property type="entry name" value="Translin_C"/>
</dbReference>
<dbReference type="Gene3D" id="1.20.58.190">
    <property type="entry name" value="Translin, domain 1"/>
    <property type="match status" value="1"/>
</dbReference>
<keyword evidence="5" id="KW-0539">Nucleus</keyword>
<keyword evidence="10" id="KW-1185">Reference proteome</keyword>
<evidence type="ECO:0000256" key="4">
    <source>
        <dbReference type="ARBA" id="ARBA00022490"/>
    </source>
</evidence>
<evidence type="ECO:0000256" key="5">
    <source>
        <dbReference type="ARBA" id="ARBA00023242"/>
    </source>
</evidence>
<evidence type="ECO:0000256" key="3">
    <source>
        <dbReference type="ARBA" id="ARBA00005902"/>
    </source>
</evidence>
<name>A0A8S1BJH6_ARCPL</name>
<evidence type="ECO:0000313" key="8">
    <source>
        <dbReference type="EMBL" id="CAB3259550.1"/>
    </source>
</evidence>
<dbReference type="EMBL" id="CADEBC010000733">
    <property type="protein sequence ID" value="CAB3260196.1"/>
    <property type="molecule type" value="Genomic_DNA"/>
</dbReference>
<evidence type="ECO:0000313" key="11">
    <source>
        <dbReference type="Proteomes" id="UP000494256"/>
    </source>
</evidence>
<comment type="subcellular location">
    <subcellularLocation>
        <location evidence="2">Cytoplasm</location>
    </subcellularLocation>
    <subcellularLocation>
        <location evidence="1">Nucleus</location>
    </subcellularLocation>
</comment>
<feature type="binding site" evidence="6">
    <location>
        <position position="187"/>
    </location>
    <ligand>
        <name>Mg(2+)</name>
        <dbReference type="ChEBI" id="CHEBI:18420"/>
    </ligand>
</feature>
<feature type="binding site" evidence="6">
    <location>
        <position position="131"/>
    </location>
    <ligand>
        <name>Mg(2+)</name>
        <dbReference type="ChEBI" id="CHEBI:18420"/>
    </ligand>
</feature>
<sequence length="284" mass="31710">MSGRYHHRGNRNKNSNQTLSSVARETAISLPADSPVLAIFRAAALKLNDRQDRHERLVKLSRDITIESKRIIFLLHSAITKESQEKTLKEADERFQKLIKGPIRSIGLELENSPAYLHSRAVTAGFQEYIEARTLYSLMATKQIITFPEVVKEFSYTIQSEDGEERTVVTMLPEIDYMLGLTDLTGELMRKAINSISSGDSDECFQACQVVRDMYTGFLGITGNRLLGKKLSVTRANVAKVEMAVYALRVRGGEAPPTLLLPAAPSEWEGPTSTGNFSDDEGYY</sequence>
<comment type="caution">
    <text evidence="8">The sequence shown here is derived from an EMBL/GenBank/DDBJ whole genome shotgun (WGS) entry which is preliminary data.</text>
</comment>
<dbReference type="GO" id="GO:0005737">
    <property type="term" value="C:cytoplasm"/>
    <property type="evidence" value="ECO:0007669"/>
    <property type="project" value="UniProtKB-SubCell"/>
</dbReference>
<dbReference type="InterPro" id="IPR002848">
    <property type="entry name" value="Translin_fam"/>
</dbReference>
<dbReference type="InterPro" id="IPR016068">
    <property type="entry name" value="Translin_N"/>
</dbReference>
<evidence type="ECO:0000256" key="6">
    <source>
        <dbReference type="PIRSR" id="PIRSR602848-1"/>
    </source>
</evidence>
<dbReference type="InterPro" id="IPR036081">
    <property type="entry name" value="Translin_sf"/>
</dbReference>
<evidence type="ECO:0008006" key="12">
    <source>
        <dbReference type="Google" id="ProtNLM"/>
    </source>
</evidence>
<dbReference type="GO" id="GO:0005634">
    <property type="term" value="C:nucleus"/>
    <property type="evidence" value="ECO:0007669"/>
    <property type="project" value="UniProtKB-SubCell"/>
</dbReference>
<evidence type="ECO:0000256" key="2">
    <source>
        <dbReference type="ARBA" id="ARBA00004496"/>
    </source>
</evidence>
<dbReference type="CDD" id="cd14820">
    <property type="entry name" value="TRAX"/>
    <property type="match status" value="1"/>
</dbReference>
<dbReference type="EMBL" id="CADEBD010000745">
    <property type="protein sequence ID" value="CAB3259550.1"/>
    <property type="molecule type" value="Genomic_DNA"/>
</dbReference>
<feature type="region of interest" description="Disordered" evidence="7">
    <location>
        <begin position="261"/>
        <end position="284"/>
    </location>
</feature>
<gene>
    <name evidence="8" type="ORF">APLA_LOCUS16557</name>
    <name evidence="9" type="ORF">APLA_LOCUS17291</name>
</gene>
<dbReference type="Gene3D" id="1.20.58.200">
    <property type="entry name" value="Translin, domain 2"/>
    <property type="match status" value="1"/>
</dbReference>
<proteinExistence type="inferred from homology"/>
<dbReference type="OrthoDB" id="31005at2759"/>
<dbReference type="Proteomes" id="UP000494256">
    <property type="component" value="Unassembled WGS sequence"/>
</dbReference>
<evidence type="ECO:0000256" key="7">
    <source>
        <dbReference type="SAM" id="MobiDB-lite"/>
    </source>
</evidence>
<dbReference type="Proteomes" id="UP000494106">
    <property type="component" value="Unassembled WGS sequence"/>
</dbReference>
<dbReference type="SUPFAM" id="SSF74784">
    <property type="entry name" value="Translin"/>
    <property type="match status" value="1"/>
</dbReference>
<dbReference type="GO" id="GO:0046872">
    <property type="term" value="F:metal ion binding"/>
    <property type="evidence" value="ECO:0007669"/>
    <property type="project" value="UniProtKB-KW"/>
</dbReference>